<feature type="binding site" evidence="5">
    <location>
        <position position="58"/>
    </location>
    <ligand>
        <name>Zn(2+)</name>
        <dbReference type="ChEBI" id="CHEBI:29105"/>
    </ligand>
</feature>
<keyword evidence="5" id="KW-0862">Zinc</keyword>
<feature type="binding site" evidence="5">
    <location>
        <position position="180"/>
    </location>
    <ligand>
        <name>Zn(2+)</name>
        <dbReference type="ChEBI" id="CHEBI:29105"/>
    </ligand>
</feature>
<keyword evidence="2" id="KW-0548">Nucleotidyltransferase</keyword>
<dbReference type="InterPro" id="IPR011146">
    <property type="entry name" value="HIT-like"/>
</dbReference>
<dbReference type="Gene3D" id="3.30.428.10">
    <property type="entry name" value="HIT-like"/>
    <property type="match status" value="2"/>
</dbReference>
<dbReference type="PANTHER" id="PTHR42763">
    <property type="entry name" value="ADP-GLUCOSE PHOSPHORYLASE"/>
    <property type="match status" value="1"/>
</dbReference>
<proteinExistence type="predicted"/>
<feature type="binding site" evidence="5">
    <location>
        <position position="55"/>
    </location>
    <ligand>
        <name>Zn(2+)</name>
        <dbReference type="ChEBI" id="CHEBI:29105"/>
    </ligand>
</feature>
<evidence type="ECO:0000256" key="5">
    <source>
        <dbReference type="PIRSR" id="PIRSR000808-3"/>
    </source>
</evidence>
<keyword evidence="5" id="KW-0479">Metal-binding</keyword>
<feature type="domain" description="Galactose-1-phosphate uridyl transferase N-terminal" evidence="6">
    <location>
        <begin position="17"/>
        <end position="192"/>
    </location>
</feature>
<evidence type="ECO:0000256" key="2">
    <source>
        <dbReference type="ARBA" id="ARBA00022695"/>
    </source>
</evidence>
<protein>
    <recommendedName>
        <fullName evidence="10">Galactose-1-phosphate uridylyltransferase</fullName>
    </recommendedName>
</protein>
<keyword evidence="1" id="KW-0808">Transferase</keyword>
<comment type="cofactor">
    <cofactor evidence="5">
        <name>Zn(2+)</name>
        <dbReference type="ChEBI" id="CHEBI:29105"/>
    </cofactor>
    <text evidence="5">Binds 1 zinc ion per subunit.</text>
</comment>
<evidence type="ECO:0000259" key="7">
    <source>
        <dbReference type="Pfam" id="PF01230"/>
    </source>
</evidence>
<evidence type="ECO:0000256" key="1">
    <source>
        <dbReference type="ARBA" id="ARBA00022679"/>
    </source>
</evidence>
<dbReference type="GO" id="GO:0008108">
    <property type="term" value="F:UDP-glucose:hexose-1-phosphate uridylyltransferase activity"/>
    <property type="evidence" value="ECO:0007669"/>
    <property type="project" value="InterPro"/>
</dbReference>
<dbReference type="InterPro" id="IPR036265">
    <property type="entry name" value="HIT-like_sf"/>
</dbReference>
<feature type="binding site" evidence="5">
    <location>
        <position position="129"/>
    </location>
    <ligand>
        <name>Zn(2+)</name>
        <dbReference type="ChEBI" id="CHEBI:29105"/>
    </ligand>
</feature>
<dbReference type="Pfam" id="PF01230">
    <property type="entry name" value="HIT"/>
    <property type="match status" value="1"/>
</dbReference>
<comment type="caution">
    <text evidence="8">The sequence shown here is derived from an EMBL/GenBank/DDBJ whole genome shotgun (WGS) entry which is preliminary data.</text>
</comment>
<dbReference type="PANTHER" id="PTHR42763:SF1">
    <property type="entry name" value="UDP-GLUCOSE--HEXOSE-1-PHOSPHATE URIDYLYLTRANSFERASE"/>
    <property type="match status" value="1"/>
</dbReference>
<dbReference type="EMBL" id="JACEFB010000001">
    <property type="protein sequence ID" value="MBA2225203.1"/>
    <property type="molecule type" value="Genomic_DNA"/>
</dbReference>
<dbReference type="Proteomes" id="UP000542342">
    <property type="component" value="Unassembled WGS sequence"/>
</dbReference>
<dbReference type="SUPFAM" id="SSF54197">
    <property type="entry name" value="HIT-like"/>
    <property type="match status" value="2"/>
</dbReference>
<dbReference type="InterPro" id="IPR053177">
    <property type="entry name" value="ADP-glucose_phosphorylase"/>
</dbReference>
<dbReference type="GO" id="GO:0008270">
    <property type="term" value="F:zinc ion binding"/>
    <property type="evidence" value="ECO:0007669"/>
    <property type="project" value="InterPro"/>
</dbReference>
<dbReference type="InterPro" id="IPR005849">
    <property type="entry name" value="GalP_Utransf_N"/>
</dbReference>
<dbReference type="RefSeq" id="WP_194536586.1">
    <property type="nucleotide sequence ID" value="NZ_JACEFB010000001.1"/>
</dbReference>
<evidence type="ECO:0000313" key="8">
    <source>
        <dbReference type="EMBL" id="MBA2225203.1"/>
    </source>
</evidence>
<feature type="domain" description="HIT" evidence="7">
    <location>
        <begin position="227"/>
        <end position="310"/>
    </location>
</feature>
<evidence type="ECO:0000259" key="6">
    <source>
        <dbReference type="Pfam" id="PF01087"/>
    </source>
</evidence>
<reference evidence="8 9" key="1">
    <citation type="submission" date="2020-07" db="EMBL/GenBank/DDBJ databases">
        <title>Thermogemmata thermophila gen. nov., sp. nov., a novel moderate thermophilic planctomycete from a Kamchatka hot spring.</title>
        <authorList>
            <person name="Elcheninov A.G."/>
            <person name="Podosokorskaya O.A."/>
            <person name="Kovaleva O.L."/>
            <person name="Novikov A."/>
            <person name="Bonch-Osmolovskaya E.A."/>
            <person name="Toshchakov S.V."/>
            <person name="Kublanov I.V."/>
        </authorList>
    </citation>
    <scope>NUCLEOTIDE SEQUENCE [LARGE SCALE GENOMIC DNA]</scope>
    <source>
        <strain evidence="8 9">2918</strain>
    </source>
</reference>
<dbReference type="Pfam" id="PF01087">
    <property type="entry name" value="GalP_UDP_transf"/>
    <property type="match status" value="1"/>
</dbReference>
<evidence type="ECO:0008006" key="10">
    <source>
        <dbReference type="Google" id="ProtNLM"/>
    </source>
</evidence>
<gene>
    <name evidence="8" type="ORF">H0921_03400</name>
</gene>
<feature type="active site" description="Tele-UMP-histidine intermediate" evidence="4">
    <location>
        <position position="182"/>
    </location>
</feature>
<dbReference type="PIRSF" id="PIRSF000808">
    <property type="entry name" value="GalT"/>
    <property type="match status" value="1"/>
</dbReference>
<evidence type="ECO:0000256" key="3">
    <source>
        <dbReference type="ARBA" id="ARBA00023277"/>
    </source>
</evidence>
<dbReference type="InterPro" id="IPR001937">
    <property type="entry name" value="GalP_UDPtransf1"/>
</dbReference>
<organism evidence="8 9">
    <name type="scientific">Thermogemmata fonticola</name>
    <dbReference type="NCBI Taxonomy" id="2755323"/>
    <lineage>
        <taxon>Bacteria</taxon>
        <taxon>Pseudomonadati</taxon>
        <taxon>Planctomycetota</taxon>
        <taxon>Planctomycetia</taxon>
        <taxon>Gemmatales</taxon>
        <taxon>Gemmataceae</taxon>
        <taxon>Thermogemmata</taxon>
    </lineage>
</organism>
<dbReference type="GO" id="GO:0006012">
    <property type="term" value="P:galactose metabolic process"/>
    <property type="evidence" value="ECO:0007669"/>
    <property type="project" value="InterPro"/>
</dbReference>
<keyword evidence="3" id="KW-0119">Carbohydrate metabolism</keyword>
<evidence type="ECO:0000313" key="9">
    <source>
        <dbReference type="Proteomes" id="UP000542342"/>
    </source>
</evidence>
<evidence type="ECO:0000256" key="4">
    <source>
        <dbReference type="PIRSR" id="PIRSR000808-1"/>
    </source>
</evidence>
<accession>A0A7V9AAN2</accession>
<dbReference type="AlphaFoldDB" id="A0A7V9AAN2"/>
<name>A0A7V9AAN2_9BACT</name>
<keyword evidence="9" id="KW-1185">Reference proteome</keyword>
<sequence>MFRASDDLLMPQPPQFRRDPFRSHWTILAPERSARPQVGLGMLPRQSFPDDPALCPFCPGREDQTPPAVLTYPADPSGDRTAAWRLRVVPNKYPAVRPDLGTPYCQADESQAEAPAMGRSEVVIETPRHLDDPKRLTLAELADLFRAYQDRLLALAQEGTWTCAAVFKNVGAEAGASLPHTHSQIIALPLLPRPLAQESAVCRTYLERTGRCLTCALLERELHKGHRLIARSEHFAVLAANAPRFPYELWLAPLRHQARFEHQDPTAFQELAQIWHQVLAALDDACHQPAYNWILQTAPWQGDGVDHLHWRVELLPRLTRPAGLEWGFGCYIVAVTPEEAAATLRQHLPPLP</sequence>